<dbReference type="EMBL" id="FOVF01000016">
    <property type="protein sequence ID" value="SFN35283.1"/>
    <property type="molecule type" value="Genomic_DNA"/>
</dbReference>
<dbReference type="Proteomes" id="UP000198575">
    <property type="component" value="Unassembled WGS sequence"/>
</dbReference>
<evidence type="ECO:0000313" key="4">
    <source>
        <dbReference type="EMBL" id="SFN35283.1"/>
    </source>
</evidence>
<dbReference type="PANTHER" id="PTHR37302:SF1">
    <property type="entry name" value="PROTEIN DINB"/>
    <property type="match status" value="1"/>
</dbReference>
<dbReference type="Pfam" id="PF05163">
    <property type="entry name" value="DinB"/>
    <property type="match status" value="1"/>
</dbReference>
<gene>
    <name evidence="4" type="ORF">SAMN05216289_11637</name>
</gene>
<name>A0A1I4YC03_9GAMM</name>
<dbReference type="InterPro" id="IPR007837">
    <property type="entry name" value="DinB"/>
</dbReference>
<sequence length="180" mass="19941">MTISSYFRRMARYNQWMNAKIYAAASRLDEAALFEDRGAFFGSVFGTLNHIMVADTIWLKRFAGHPRRFPSLVPVKSLAAPESLRQTLHDDMGSLEAARRSIDAIIIDFAEELSDDVCASSLGYSTMAGQAFENELGLLIAHFFNHQTHHRGQVTTLLSQAGIDVGVTDLVAMAREAGMQ</sequence>
<dbReference type="InterPro" id="IPR034660">
    <property type="entry name" value="DinB/YfiT-like"/>
</dbReference>
<protein>
    <submittedName>
        <fullName evidence="4">Uncharacterized damage-inducible protein DinB (Forms a four-helix bundle)</fullName>
    </submittedName>
</protein>
<proteinExistence type="inferred from homology"/>
<evidence type="ECO:0000313" key="5">
    <source>
        <dbReference type="Proteomes" id="UP000198575"/>
    </source>
</evidence>
<dbReference type="GO" id="GO:0046872">
    <property type="term" value="F:metal ion binding"/>
    <property type="evidence" value="ECO:0007669"/>
    <property type="project" value="UniProtKB-KW"/>
</dbReference>
<dbReference type="OrthoDB" id="9807509at2"/>
<feature type="binding site" evidence="3">
    <location>
        <position position="50"/>
    </location>
    <ligand>
        <name>a divalent metal cation</name>
        <dbReference type="ChEBI" id="CHEBI:60240"/>
    </ligand>
</feature>
<dbReference type="Gene3D" id="1.20.120.450">
    <property type="entry name" value="dinb family like domain"/>
    <property type="match status" value="1"/>
</dbReference>
<dbReference type="RefSeq" id="WP_092408155.1">
    <property type="nucleotide sequence ID" value="NZ_FOVF01000016.1"/>
</dbReference>
<comment type="similarity">
    <text evidence="1">Belongs to the DinB family.</text>
</comment>
<feature type="binding site" evidence="3">
    <location>
        <position position="150"/>
    </location>
    <ligand>
        <name>a divalent metal cation</name>
        <dbReference type="ChEBI" id="CHEBI:60240"/>
    </ligand>
</feature>
<feature type="binding site" evidence="3">
    <location>
        <position position="146"/>
    </location>
    <ligand>
        <name>a divalent metal cation</name>
        <dbReference type="ChEBI" id="CHEBI:60240"/>
    </ligand>
</feature>
<evidence type="ECO:0000256" key="2">
    <source>
        <dbReference type="ARBA" id="ARBA00022723"/>
    </source>
</evidence>
<dbReference type="PANTHER" id="PTHR37302">
    <property type="entry name" value="SLR1116 PROTEIN"/>
    <property type="match status" value="1"/>
</dbReference>
<dbReference type="SUPFAM" id="SSF109854">
    <property type="entry name" value="DinB/YfiT-like putative metalloenzymes"/>
    <property type="match status" value="1"/>
</dbReference>
<keyword evidence="2 3" id="KW-0479">Metal-binding</keyword>
<keyword evidence="5" id="KW-1185">Reference proteome</keyword>
<organism evidence="4 5">
    <name type="scientific">Dokdonella immobilis</name>
    <dbReference type="NCBI Taxonomy" id="578942"/>
    <lineage>
        <taxon>Bacteria</taxon>
        <taxon>Pseudomonadati</taxon>
        <taxon>Pseudomonadota</taxon>
        <taxon>Gammaproteobacteria</taxon>
        <taxon>Lysobacterales</taxon>
        <taxon>Rhodanobacteraceae</taxon>
        <taxon>Dokdonella</taxon>
    </lineage>
</organism>
<dbReference type="AlphaFoldDB" id="A0A1I4YC03"/>
<reference evidence="4 5" key="1">
    <citation type="submission" date="2016-10" db="EMBL/GenBank/DDBJ databases">
        <authorList>
            <person name="de Groot N.N."/>
        </authorList>
    </citation>
    <scope>NUCLEOTIDE SEQUENCE [LARGE SCALE GENOMIC DNA]</scope>
    <source>
        <strain evidence="4 5">CGMCC 1.7659</strain>
    </source>
</reference>
<evidence type="ECO:0000256" key="3">
    <source>
        <dbReference type="PIRSR" id="PIRSR607837-1"/>
    </source>
</evidence>
<accession>A0A1I4YC03</accession>
<evidence type="ECO:0000256" key="1">
    <source>
        <dbReference type="ARBA" id="ARBA00008635"/>
    </source>
</evidence>